<gene>
    <name evidence="11" type="ORF">BFR47_03635</name>
</gene>
<name>A0A1J4QEZ5_9GAMM</name>
<keyword evidence="6 10" id="KW-0812">Transmembrane</keyword>
<dbReference type="OrthoDB" id="5829285at2"/>
<evidence type="ECO:0000256" key="8">
    <source>
        <dbReference type="ARBA" id="ARBA00022989"/>
    </source>
</evidence>
<dbReference type="EMBL" id="MDKE01000033">
    <property type="protein sequence ID" value="OIN07709.1"/>
    <property type="molecule type" value="Genomic_DNA"/>
</dbReference>
<keyword evidence="11" id="KW-0969">Cilium</keyword>
<keyword evidence="10" id="KW-0997">Cell inner membrane</keyword>
<evidence type="ECO:0000313" key="12">
    <source>
        <dbReference type="Proteomes" id="UP000243073"/>
    </source>
</evidence>
<keyword evidence="11" id="KW-0282">Flagellum</keyword>
<evidence type="ECO:0000256" key="4">
    <source>
        <dbReference type="ARBA" id="ARBA00022475"/>
    </source>
</evidence>
<comment type="caution">
    <text evidence="11">The sequence shown here is derived from an EMBL/GenBank/DDBJ whole genome shotgun (WGS) entry which is preliminary data.</text>
</comment>
<keyword evidence="7 10" id="KW-0283">Flagellar rotation</keyword>
<evidence type="ECO:0000256" key="10">
    <source>
        <dbReference type="RuleBase" id="RU364125"/>
    </source>
</evidence>
<keyword evidence="4" id="KW-1003">Cell membrane</keyword>
<comment type="function">
    <text evidence="1 10">Controls the rotational direction of flagella during chemotaxis.</text>
</comment>
<dbReference type="PANTHER" id="PTHR35091:SF2">
    <property type="entry name" value="FLAGELLAR PROTEIN FLIL"/>
    <property type="match status" value="1"/>
</dbReference>
<proteinExistence type="inferred from homology"/>
<sequence>MADDLIMPKAAWYQRKLLWIVVLVVVVAVGGGAAWWVLKPSGTPEAEQVVDTQVFYVGLSRPVVFSVQAGNRDRLVQVEVQLMVRGSENESRTRRHLPLLESTLLTVFSRQSADNYLTAESKNMVRQEALNELNAELTDELGVPAIEKVLFTGIVMQ</sequence>
<evidence type="ECO:0000313" key="11">
    <source>
        <dbReference type="EMBL" id="OIN07709.1"/>
    </source>
</evidence>
<evidence type="ECO:0000256" key="3">
    <source>
        <dbReference type="ARBA" id="ARBA00008281"/>
    </source>
</evidence>
<keyword evidence="9 10" id="KW-0472">Membrane</keyword>
<organism evidence="11 12">
    <name type="scientific">Oceanisphaera psychrotolerans</name>
    <dbReference type="NCBI Taxonomy" id="1414654"/>
    <lineage>
        <taxon>Bacteria</taxon>
        <taxon>Pseudomonadati</taxon>
        <taxon>Pseudomonadota</taxon>
        <taxon>Gammaproteobacteria</taxon>
        <taxon>Aeromonadales</taxon>
        <taxon>Aeromonadaceae</taxon>
        <taxon>Oceanisphaera</taxon>
    </lineage>
</organism>
<dbReference type="RefSeq" id="WP_071473328.1">
    <property type="nucleotide sequence ID" value="NZ_MDKE01000033.1"/>
</dbReference>
<dbReference type="Pfam" id="PF03748">
    <property type="entry name" value="FliL"/>
    <property type="match status" value="1"/>
</dbReference>
<keyword evidence="11" id="KW-0966">Cell projection</keyword>
<dbReference type="InterPro" id="IPR005503">
    <property type="entry name" value="FliL"/>
</dbReference>
<accession>A0A1J4QEZ5</accession>
<keyword evidence="8 10" id="KW-1133">Transmembrane helix</keyword>
<evidence type="ECO:0000256" key="6">
    <source>
        <dbReference type="ARBA" id="ARBA00022692"/>
    </source>
</evidence>
<dbReference type="Proteomes" id="UP000243073">
    <property type="component" value="Unassembled WGS sequence"/>
</dbReference>
<dbReference type="STRING" id="1414654.BFR47_03635"/>
<keyword evidence="5 10" id="KW-0145">Chemotaxis</keyword>
<keyword evidence="12" id="KW-1185">Reference proteome</keyword>
<evidence type="ECO:0000256" key="5">
    <source>
        <dbReference type="ARBA" id="ARBA00022500"/>
    </source>
</evidence>
<dbReference type="GO" id="GO:0006935">
    <property type="term" value="P:chemotaxis"/>
    <property type="evidence" value="ECO:0007669"/>
    <property type="project" value="UniProtKB-KW"/>
</dbReference>
<dbReference type="PANTHER" id="PTHR35091">
    <property type="entry name" value="FLAGELLAR PROTEIN FLIL"/>
    <property type="match status" value="1"/>
</dbReference>
<reference evidence="11 12" key="1">
    <citation type="submission" date="2016-07" db="EMBL/GenBank/DDBJ databases">
        <title>Draft Genome Sequence of Oceanisphaera psychrotolerans, isolated from coastal sediment samples.</title>
        <authorList>
            <person name="Zhuo S."/>
            <person name="Ruan Z."/>
        </authorList>
    </citation>
    <scope>NUCLEOTIDE SEQUENCE [LARGE SCALE GENOMIC DNA]</scope>
    <source>
        <strain evidence="11 12">LAM-WHM-ZC</strain>
    </source>
</reference>
<evidence type="ECO:0000256" key="1">
    <source>
        <dbReference type="ARBA" id="ARBA00002254"/>
    </source>
</evidence>
<dbReference type="GO" id="GO:0009425">
    <property type="term" value="C:bacterial-type flagellum basal body"/>
    <property type="evidence" value="ECO:0007669"/>
    <property type="project" value="InterPro"/>
</dbReference>
<evidence type="ECO:0000256" key="9">
    <source>
        <dbReference type="ARBA" id="ARBA00023136"/>
    </source>
</evidence>
<comment type="subcellular location">
    <subcellularLocation>
        <location evidence="10">Cell inner membrane</location>
    </subcellularLocation>
    <subcellularLocation>
        <location evidence="2">Cell membrane</location>
        <topology evidence="2">Single-pass membrane protein</topology>
    </subcellularLocation>
</comment>
<comment type="similarity">
    <text evidence="3 10">Belongs to the FliL family.</text>
</comment>
<dbReference type="GO" id="GO:0071978">
    <property type="term" value="P:bacterial-type flagellum-dependent swarming motility"/>
    <property type="evidence" value="ECO:0007669"/>
    <property type="project" value="TreeGrafter"/>
</dbReference>
<feature type="transmembrane region" description="Helical" evidence="10">
    <location>
        <begin position="17"/>
        <end position="38"/>
    </location>
</feature>
<protein>
    <recommendedName>
        <fullName evidence="10">Flagellar protein FliL</fullName>
    </recommendedName>
</protein>
<dbReference type="GO" id="GO:0005886">
    <property type="term" value="C:plasma membrane"/>
    <property type="evidence" value="ECO:0007669"/>
    <property type="project" value="UniProtKB-SubCell"/>
</dbReference>
<evidence type="ECO:0000256" key="2">
    <source>
        <dbReference type="ARBA" id="ARBA00004162"/>
    </source>
</evidence>
<evidence type="ECO:0000256" key="7">
    <source>
        <dbReference type="ARBA" id="ARBA00022779"/>
    </source>
</evidence>
<dbReference type="AlphaFoldDB" id="A0A1J4QEZ5"/>